<dbReference type="EMBL" id="VJMH01005338">
    <property type="protein sequence ID" value="KAF0697218.1"/>
    <property type="molecule type" value="Genomic_DNA"/>
</dbReference>
<proteinExistence type="predicted"/>
<keyword evidence="3" id="KW-1185">Reference proteome</keyword>
<dbReference type="Proteomes" id="UP000332933">
    <property type="component" value="Unassembled WGS sequence"/>
</dbReference>
<dbReference type="OrthoDB" id="410679at2759"/>
<dbReference type="EMBL" id="CAADRA010005359">
    <property type="protein sequence ID" value="VFT88929.1"/>
    <property type="molecule type" value="Genomic_DNA"/>
</dbReference>
<organism evidence="2 3">
    <name type="scientific">Aphanomyces stellatus</name>
    <dbReference type="NCBI Taxonomy" id="120398"/>
    <lineage>
        <taxon>Eukaryota</taxon>
        <taxon>Sar</taxon>
        <taxon>Stramenopiles</taxon>
        <taxon>Oomycota</taxon>
        <taxon>Saprolegniomycetes</taxon>
        <taxon>Saprolegniales</taxon>
        <taxon>Verrucalvaceae</taxon>
        <taxon>Aphanomyces</taxon>
    </lineage>
</organism>
<reference evidence="2 3" key="1">
    <citation type="submission" date="2019-03" db="EMBL/GenBank/DDBJ databases">
        <authorList>
            <person name="Gaulin E."/>
            <person name="Dumas B."/>
        </authorList>
    </citation>
    <scope>NUCLEOTIDE SEQUENCE [LARGE SCALE GENOMIC DNA]</scope>
    <source>
        <strain evidence="2">CBS 568.67</strain>
    </source>
</reference>
<gene>
    <name evidence="2" type="primary">Aste57867_12074</name>
    <name evidence="1" type="ORF">As57867_012029</name>
    <name evidence="2" type="ORF">ASTE57867_12074</name>
</gene>
<name>A0A485KUK2_9STRA</name>
<sequence length="346" mass="39695">MDSDGAPTTLGLTLGFFKHFVDLHGGRDAFQGLTTKDVCVRYVKPFTEASQLSLVEHIHQRGPDEPKYAKPATWFVSHAWRYQFLDVIDALDNFFDENEEDIDAVAVWFCMFNNNQHEISGGTRPFAYWFDKFKDSLTAIGRVVMVLSPWNSPMTLTRTWCVFEVYVAIETNARFEVAMGKAQKAAFLADSAAPNDIFFASLMKINCAKSIAAVPSDRDHIFELIEKGPGFAQVDRLVFQVLEAWVGRMVDKQFHIAATREERVMWRLTHVSPMMEKPKSEGAEPALVDIIAMPKQDEDLGPYHWQAVASLALVRLRRKHPRMEWEPVTLQRKLWNEYMLEPLIYN</sequence>
<accession>A0A485KUK2</accession>
<evidence type="ECO:0000313" key="3">
    <source>
        <dbReference type="Proteomes" id="UP000332933"/>
    </source>
</evidence>
<evidence type="ECO:0000313" key="1">
    <source>
        <dbReference type="EMBL" id="KAF0697218.1"/>
    </source>
</evidence>
<evidence type="ECO:0000313" key="2">
    <source>
        <dbReference type="EMBL" id="VFT88929.1"/>
    </source>
</evidence>
<reference evidence="1" key="2">
    <citation type="submission" date="2019-06" db="EMBL/GenBank/DDBJ databases">
        <title>Genomics analysis of Aphanomyces spp. identifies a new class of oomycete effector associated with host adaptation.</title>
        <authorList>
            <person name="Gaulin E."/>
        </authorList>
    </citation>
    <scope>NUCLEOTIDE SEQUENCE</scope>
    <source>
        <strain evidence="1">CBS 578.67</strain>
    </source>
</reference>
<dbReference type="AlphaFoldDB" id="A0A485KUK2"/>
<protein>
    <submittedName>
        <fullName evidence="2">Aste57867_12074 protein</fullName>
    </submittedName>
</protein>